<keyword evidence="3" id="KW-1185">Reference proteome</keyword>
<feature type="region of interest" description="Disordered" evidence="1">
    <location>
        <begin position="16"/>
        <end position="106"/>
    </location>
</feature>
<proteinExistence type="predicted"/>
<evidence type="ECO:0000313" key="2">
    <source>
        <dbReference type="EMBL" id="KAH3849095.1"/>
    </source>
</evidence>
<sequence length="106" mass="12062">MAKPIVVSNEIIESKIPLPPPRRSKKIKAKEIGTSKEIIPGSNNVSDMRMTGDNDESQYLNENKSKVEEEKDEDNSELKTENDDYDYVYPDYKGEDNDSAEAHSMH</sequence>
<gene>
    <name evidence="2" type="ORF">DPMN_091488</name>
</gene>
<dbReference type="EMBL" id="JAIWYP010000003">
    <property type="protein sequence ID" value="KAH3849095.1"/>
    <property type="molecule type" value="Genomic_DNA"/>
</dbReference>
<protein>
    <submittedName>
        <fullName evidence="2">Uncharacterized protein</fullName>
    </submittedName>
</protein>
<feature type="compositionally biased region" description="Basic and acidic residues" evidence="1">
    <location>
        <begin position="92"/>
        <end position="106"/>
    </location>
</feature>
<reference evidence="2" key="2">
    <citation type="submission" date="2020-11" db="EMBL/GenBank/DDBJ databases">
        <authorList>
            <person name="McCartney M.A."/>
            <person name="Auch B."/>
            <person name="Kono T."/>
            <person name="Mallez S."/>
            <person name="Becker A."/>
            <person name="Gohl D.M."/>
            <person name="Silverstein K.A.T."/>
            <person name="Koren S."/>
            <person name="Bechman K.B."/>
            <person name="Herman A."/>
            <person name="Abrahante J.E."/>
            <person name="Garbe J."/>
        </authorList>
    </citation>
    <scope>NUCLEOTIDE SEQUENCE</scope>
    <source>
        <strain evidence="2">Duluth1</strain>
        <tissue evidence="2">Whole animal</tissue>
    </source>
</reference>
<accession>A0A9D4KZL7</accession>
<name>A0A9D4KZL7_DREPO</name>
<dbReference type="AlphaFoldDB" id="A0A9D4KZL7"/>
<evidence type="ECO:0000256" key="1">
    <source>
        <dbReference type="SAM" id="MobiDB-lite"/>
    </source>
</evidence>
<dbReference type="Proteomes" id="UP000828390">
    <property type="component" value="Unassembled WGS sequence"/>
</dbReference>
<reference evidence="2" key="1">
    <citation type="journal article" date="2019" name="bioRxiv">
        <title>The Genome of the Zebra Mussel, Dreissena polymorpha: A Resource for Invasive Species Research.</title>
        <authorList>
            <person name="McCartney M.A."/>
            <person name="Auch B."/>
            <person name="Kono T."/>
            <person name="Mallez S."/>
            <person name="Zhang Y."/>
            <person name="Obille A."/>
            <person name="Becker A."/>
            <person name="Abrahante J.E."/>
            <person name="Garbe J."/>
            <person name="Badalamenti J.P."/>
            <person name="Herman A."/>
            <person name="Mangelson H."/>
            <person name="Liachko I."/>
            <person name="Sullivan S."/>
            <person name="Sone E.D."/>
            <person name="Koren S."/>
            <person name="Silverstein K.A.T."/>
            <person name="Beckman K.B."/>
            <person name="Gohl D.M."/>
        </authorList>
    </citation>
    <scope>NUCLEOTIDE SEQUENCE</scope>
    <source>
        <strain evidence="2">Duluth1</strain>
        <tissue evidence="2">Whole animal</tissue>
    </source>
</reference>
<evidence type="ECO:0000313" key="3">
    <source>
        <dbReference type="Proteomes" id="UP000828390"/>
    </source>
</evidence>
<organism evidence="2 3">
    <name type="scientific">Dreissena polymorpha</name>
    <name type="common">Zebra mussel</name>
    <name type="synonym">Mytilus polymorpha</name>
    <dbReference type="NCBI Taxonomy" id="45954"/>
    <lineage>
        <taxon>Eukaryota</taxon>
        <taxon>Metazoa</taxon>
        <taxon>Spiralia</taxon>
        <taxon>Lophotrochozoa</taxon>
        <taxon>Mollusca</taxon>
        <taxon>Bivalvia</taxon>
        <taxon>Autobranchia</taxon>
        <taxon>Heteroconchia</taxon>
        <taxon>Euheterodonta</taxon>
        <taxon>Imparidentia</taxon>
        <taxon>Neoheterodontei</taxon>
        <taxon>Myida</taxon>
        <taxon>Dreissenoidea</taxon>
        <taxon>Dreissenidae</taxon>
        <taxon>Dreissena</taxon>
    </lineage>
</organism>
<comment type="caution">
    <text evidence="2">The sequence shown here is derived from an EMBL/GenBank/DDBJ whole genome shotgun (WGS) entry which is preliminary data.</text>
</comment>